<comment type="subcellular location">
    <subcellularLocation>
        <location evidence="1">Cell membrane</location>
        <topology evidence="1">Multi-pass membrane protein</topology>
    </subcellularLocation>
</comment>
<organism evidence="8 9">
    <name type="scientific">Butyrivibrio fibrisolvens DSM 3071</name>
    <dbReference type="NCBI Taxonomy" id="1121131"/>
    <lineage>
        <taxon>Bacteria</taxon>
        <taxon>Bacillati</taxon>
        <taxon>Bacillota</taxon>
        <taxon>Clostridia</taxon>
        <taxon>Lachnospirales</taxon>
        <taxon>Lachnospiraceae</taxon>
        <taxon>Butyrivibrio</taxon>
    </lineage>
</organism>
<keyword evidence="9" id="KW-1185">Reference proteome</keyword>
<keyword evidence="5 7" id="KW-1133">Transmembrane helix</keyword>
<gene>
    <name evidence="8" type="ORF">SAMN02745229_02414</name>
</gene>
<evidence type="ECO:0000256" key="2">
    <source>
        <dbReference type="ARBA" id="ARBA00005779"/>
    </source>
</evidence>
<evidence type="ECO:0000313" key="8">
    <source>
        <dbReference type="EMBL" id="SHI25211.1"/>
    </source>
</evidence>
<evidence type="ECO:0000256" key="3">
    <source>
        <dbReference type="ARBA" id="ARBA00022475"/>
    </source>
</evidence>
<keyword evidence="6 7" id="KW-0472">Membrane</keyword>
<evidence type="ECO:0000256" key="7">
    <source>
        <dbReference type="SAM" id="Phobius"/>
    </source>
</evidence>
<dbReference type="STRING" id="1121131.SAMN02745229_02414"/>
<evidence type="ECO:0000256" key="4">
    <source>
        <dbReference type="ARBA" id="ARBA00022692"/>
    </source>
</evidence>
<name>A0A1M5ZM12_BUTFI</name>
<keyword evidence="3" id="KW-1003">Cell membrane</keyword>
<dbReference type="OrthoDB" id="1907375at2"/>
<feature type="transmembrane region" description="Helical" evidence="7">
    <location>
        <begin position="7"/>
        <end position="31"/>
    </location>
</feature>
<evidence type="ECO:0000256" key="6">
    <source>
        <dbReference type="ARBA" id="ARBA00023136"/>
    </source>
</evidence>
<proteinExistence type="inferred from homology"/>
<feature type="transmembrane region" description="Helical" evidence="7">
    <location>
        <begin position="43"/>
        <end position="63"/>
    </location>
</feature>
<evidence type="ECO:0000313" key="9">
    <source>
        <dbReference type="Proteomes" id="UP000184278"/>
    </source>
</evidence>
<dbReference type="AlphaFoldDB" id="A0A1M5ZM12"/>
<dbReference type="EMBL" id="FQXK01000020">
    <property type="protein sequence ID" value="SHI25211.1"/>
    <property type="molecule type" value="Genomic_DNA"/>
</dbReference>
<feature type="transmembrane region" description="Helical" evidence="7">
    <location>
        <begin position="75"/>
        <end position="98"/>
    </location>
</feature>
<keyword evidence="4 7" id="KW-0812">Transmembrane</keyword>
<dbReference type="GO" id="GO:0005886">
    <property type="term" value="C:plasma membrane"/>
    <property type="evidence" value="ECO:0007669"/>
    <property type="project" value="UniProtKB-SubCell"/>
</dbReference>
<evidence type="ECO:0000256" key="5">
    <source>
        <dbReference type="ARBA" id="ARBA00022989"/>
    </source>
</evidence>
<reference evidence="9" key="1">
    <citation type="submission" date="2016-11" db="EMBL/GenBank/DDBJ databases">
        <authorList>
            <person name="Varghese N."/>
            <person name="Submissions S."/>
        </authorList>
    </citation>
    <scope>NUCLEOTIDE SEQUENCE [LARGE SCALE GENOMIC DNA]</scope>
    <source>
        <strain evidence="9">DSM 3071</strain>
    </source>
</reference>
<dbReference type="InterPro" id="IPR007140">
    <property type="entry name" value="DUF350"/>
</dbReference>
<dbReference type="Proteomes" id="UP000184278">
    <property type="component" value="Unassembled WGS sequence"/>
</dbReference>
<comment type="similarity">
    <text evidence="2">Belongs to the UPF0719 family.</text>
</comment>
<dbReference type="Pfam" id="PF03994">
    <property type="entry name" value="DUF350"/>
    <property type="match status" value="1"/>
</dbReference>
<dbReference type="GeneID" id="89510785"/>
<evidence type="ECO:0000256" key="1">
    <source>
        <dbReference type="ARBA" id="ARBA00004651"/>
    </source>
</evidence>
<dbReference type="RefSeq" id="WP_073388091.1">
    <property type="nucleotide sequence ID" value="NZ_FQXK01000020.1"/>
</dbReference>
<protein>
    <submittedName>
        <fullName evidence="8">Putative membrane protein</fullName>
    </submittedName>
</protein>
<dbReference type="PANTHER" id="PTHR40043:SF1">
    <property type="entry name" value="UPF0719 INNER MEMBRANE PROTEIN YJFL"/>
    <property type="match status" value="1"/>
</dbReference>
<dbReference type="PANTHER" id="PTHR40043">
    <property type="entry name" value="UPF0719 INNER MEMBRANE PROTEIN YJFL"/>
    <property type="match status" value="1"/>
</dbReference>
<sequence length="139" mass="15146">MMVALETLVYLLVGLVVMMIGYFVIDLLIPVDFPKEIREGNKAVGWVSAGIYAALGYIIRSAIISFELSEQQELLGGVISTVMFAGLGIVAMIIGYFLVDLVNRKFNFGNELKEKNEAAGIMIFGIFMGVAFIVSGVIQ</sequence>
<accession>A0A1M5ZM12</accession>
<feature type="transmembrane region" description="Helical" evidence="7">
    <location>
        <begin position="118"/>
        <end position="138"/>
    </location>
</feature>